<name>A0A8S5T613_9CAUD</name>
<protein>
    <submittedName>
        <fullName evidence="1">Uncharacterized protein</fullName>
    </submittedName>
</protein>
<sequence>MSNRFKHAVIDDVTSRNIDASLQEHLLDLFESAMKSVATTLVREAKFDTTDFATAKGRGCEGFTLLVSRTRADSRDGWFGAFQRGDERLDVIGHLE</sequence>
<dbReference type="EMBL" id="BK032758">
    <property type="protein sequence ID" value="DAF58681.1"/>
    <property type="molecule type" value="Genomic_DNA"/>
</dbReference>
<organism evidence="1">
    <name type="scientific">Siphoviridae sp. ct86u1</name>
    <dbReference type="NCBI Taxonomy" id="2827789"/>
    <lineage>
        <taxon>Viruses</taxon>
        <taxon>Duplodnaviria</taxon>
        <taxon>Heunggongvirae</taxon>
        <taxon>Uroviricota</taxon>
        <taxon>Caudoviricetes</taxon>
    </lineage>
</organism>
<evidence type="ECO:0000313" key="1">
    <source>
        <dbReference type="EMBL" id="DAF58681.1"/>
    </source>
</evidence>
<reference evidence="1" key="1">
    <citation type="journal article" date="2021" name="Proc. Natl. Acad. Sci. U.S.A.">
        <title>A Catalog of Tens of Thousands of Viruses from Human Metagenomes Reveals Hidden Associations with Chronic Diseases.</title>
        <authorList>
            <person name="Tisza M.J."/>
            <person name="Buck C.B."/>
        </authorList>
    </citation>
    <scope>NUCLEOTIDE SEQUENCE</scope>
    <source>
        <strain evidence="1">Ct86u1</strain>
    </source>
</reference>
<accession>A0A8S5T613</accession>
<proteinExistence type="predicted"/>